<dbReference type="PANTHER" id="PTHR32552:SF74">
    <property type="entry name" value="HYDROXAMATE SIDEROPHORE RECEPTOR FHUE"/>
    <property type="match status" value="1"/>
</dbReference>
<keyword evidence="4 14" id="KW-1134">Transmembrane beta strand</keyword>
<evidence type="ECO:0000256" key="5">
    <source>
        <dbReference type="ARBA" id="ARBA00022496"/>
    </source>
</evidence>
<dbReference type="RefSeq" id="WP_156573488.1">
    <property type="nucleotide sequence ID" value="NZ_CP046415.1"/>
</dbReference>
<dbReference type="InterPro" id="IPR000531">
    <property type="entry name" value="Beta-barrel_TonB"/>
</dbReference>
<dbReference type="InterPro" id="IPR037066">
    <property type="entry name" value="Plug_dom_sf"/>
</dbReference>
<evidence type="ECO:0000256" key="17">
    <source>
        <dbReference type="SAM" id="SignalP"/>
    </source>
</evidence>
<comment type="similarity">
    <text evidence="2 14 15">Belongs to the TonB-dependent receptor family.</text>
</comment>
<evidence type="ECO:0000256" key="12">
    <source>
        <dbReference type="ARBA" id="ARBA00023170"/>
    </source>
</evidence>
<keyword evidence="12 20" id="KW-0675">Receptor</keyword>
<dbReference type="InterPro" id="IPR012910">
    <property type="entry name" value="Plug_dom"/>
</dbReference>
<evidence type="ECO:0000256" key="6">
    <source>
        <dbReference type="ARBA" id="ARBA00022692"/>
    </source>
</evidence>
<dbReference type="Gene3D" id="2.170.130.10">
    <property type="entry name" value="TonB-dependent receptor, plug domain"/>
    <property type="match status" value="1"/>
</dbReference>
<dbReference type="FunFam" id="2.170.130.10:FF:000010">
    <property type="entry name" value="Ferripyoverdine receptor"/>
    <property type="match status" value="1"/>
</dbReference>
<evidence type="ECO:0000259" key="18">
    <source>
        <dbReference type="Pfam" id="PF00593"/>
    </source>
</evidence>
<keyword evidence="9" id="KW-0406">Ion transport</keyword>
<dbReference type="EMBL" id="CP046415">
    <property type="protein sequence ID" value="QGT78205.1"/>
    <property type="molecule type" value="Genomic_DNA"/>
</dbReference>
<dbReference type="Pfam" id="PF07715">
    <property type="entry name" value="Plug"/>
    <property type="match status" value="1"/>
</dbReference>
<gene>
    <name evidence="20" type="ORF">GM160_04425</name>
</gene>
<dbReference type="Gene3D" id="2.40.170.20">
    <property type="entry name" value="TonB-dependent receptor, beta-barrel domain"/>
    <property type="match status" value="1"/>
</dbReference>
<dbReference type="KEGG" id="ghl:GM160_04425"/>
<dbReference type="InterPro" id="IPR010105">
    <property type="entry name" value="TonB_sidphr_rcpt"/>
</dbReference>
<feature type="signal peptide" evidence="17">
    <location>
        <begin position="1"/>
        <end position="36"/>
    </location>
</feature>
<name>A0A6I6D1T9_9GAMM</name>
<evidence type="ECO:0000256" key="14">
    <source>
        <dbReference type="PROSITE-ProRule" id="PRU01360"/>
    </source>
</evidence>
<feature type="region of interest" description="Disordered" evidence="16">
    <location>
        <begin position="60"/>
        <end position="86"/>
    </location>
</feature>
<keyword evidence="5" id="KW-0410">Iron transport</keyword>
<dbReference type="InterPro" id="IPR039426">
    <property type="entry name" value="TonB-dep_rcpt-like"/>
</dbReference>
<feature type="chain" id="PRO_5026240530" evidence="17">
    <location>
        <begin position="37"/>
        <end position="728"/>
    </location>
</feature>
<evidence type="ECO:0000256" key="10">
    <source>
        <dbReference type="ARBA" id="ARBA00023077"/>
    </source>
</evidence>
<evidence type="ECO:0000256" key="8">
    <source>
        <dbReference type="ARBA" id="ARBA00023004"/>
    </source>
</evidence>
<dbReference type="Pfam" id="PF00593">
    <property type="entry name" value="TonB_dep_Rec_b-barrel"/>
    <property type="match status" value="1"/>
</dbReference>
<dbReference type="GO" id="GO:0015344">
    <property type="term" value="F:siderophore uptake transmembrane transporter activity"/>
    <property type="evidence" value="ECO:0007669"/>
    <property type="project" value="TreeGrafter"/>
</dbReference>
<evidence type="ECO:0000313" key="21">
    <source>
        <dbReference type="Proteomes" id="UP000427716"/>
    </source>
</evidence>
<evidence type="ECO:0000256" key="13">
    <source>
        <dbReference type="ARBA" id="ARBA00023237"/>
    </source>
</evidence>
<keyword evidence="13 14" id="KW-0998">Cell outer membrane</keyword>
<keyword evidence="11 14" id="KW-0472">Membrane</keyword>
<feature type="domain" description="TonB-dependent receptor-like beta-barrel" evidence="18">
    <location>
        <begin position="256"/>
        <end position="698"/>
    </location>
</feature>
<proteinExistence type="inferred from homology"/>
<evidence type="ECO:0000256" key="16">
    <source>
        <dbReference type="SAM" id="MobiDB-lite"/>
    </source>
</evidence>
<evidence type="ECO:0000313" key="20">
    <source>
        <dbReference type="EMBL" id="QGT78205.1"/>
    </source>
</evidence>
<evidence type="ECO:0000256" key="15">
    <source>
        <dbReference type="RuleBase" id="RU003357"/>
    </source>
</evidence>
<keyword evidence="7 17" id="KW-0732">Signal</keyword>
<evidence type="ECO:0000256" key="7">
    <source>
        <dbReference type="ARBA" id="ARBA00022729"/>
    </source>
</evidence>
<protein>
    <submittedName>
        <fullName evidence="20">TonB-dependent siderophore receptor</fullName>
    </submittedName>
</protein>
<accession>A0A6I6D1T9</accession>
<dbReference type="NCBIfam" id="TIGR01783">
    <property type="entry name" value="TonB-siderophor"/>
    <property type="match status" value="1"/>
</dbReference>
<reference evidence="20 21" key="1">
    <citation type="submission" date="2019-11" db="EMBL/GenBank/DDBJ databases">
        <authorList>
            <person name="Zhang J."/>
            <person name="Sun C."/>
        </authorList>
    </citation>
    <scope>NUCLEOTIDE SEQUENCE [LARGE SCALE GENOMIC DNA]</scope>
    <source>
        <strain evidence="21">sp2</strain>
    </source>
</reference>
<dbReference type="InterPro" id="IPR036942">
    <property type="entry name" value="Beta-barrel_TonB_sf"/>
</dbReference>
<dbReference type="GO" id="GO:0015891">
    <property type="term" value="P:siderophore transport"/>
    <property type="evidence" value="ECO:0007669"/>
    <property type="project" value="InterPro"/>
</dbReference>
<dbReference type="CDD" id="cd01347">
    <property type="entry name" value="ligand_gated_channel"/>
    <property type="match status" value="1"/>
</dbReference>
<evidence type="ECO:0000256" key="11">
    <source>
        <dbReference type="ARBA" id="ARBA00023136"/>
    </source>
</evidence>
<dbReference type="Proteomes" id="UP000427716">
    <property type="component" value="Chromosome"/>
</dbReference>
<evidence type="ECO:0000256" key="4">
    <source>
        <dbReference type="ARBA" id="ARBA00022452"/>
    </source>
</evidence>
<dbReference type="PANTHER" id="PTHR32552">
    <property type="entry name" value="FERRICHROME IRON RECEPTOR-RELATED"/>
    <property type="match status" value="1"/>
</dbReference>
<keyword evidence="10 15" id="KW-0798">TonB box</keyword>
<dbReference type="SUPFAM" id="SSF56935">
    <property type="entry name" value="Porins"/>
    <property type="match status" value="1"/>
</dbReference>
<evidence type="ECO:0000256" key="3">
    <source>
        <dbReference type="ARBA" id="ARBA00022448"/>
    </source>
</evidence>
<comment type="subcellular location">
    <subcellularLocation>
        <location evidence="1 14">Cell outer membrane</location>
        <topology evidence="1 14">Multi-pass membrane protein</topology>
    </subcellularLocation>
</comment>
<dbReference type="PROSITE" id="PS52016">
    <property type="entry name" value="TONB_DEPENDENT_REC_3"/>
    <property type="match status" value="1"/>
</dbReference>
<evidence type="ECO:0000256" key="1">
    <source>
        <dbReference type="ARBA" id="ARBA00004571"/>
    </source>
</evidence>
<keyword evidence="21" id="KW-1185">Reference proteome</keyword>
<dbReference type="GO" id="GO:0009279">
    <property type="term" value="C:cell outer membrane"/>
    <property type="evidence" value="ECO:0007669"/>
    <property type="project" value="UniProtKB-SubCell"/>
</dbReference>
<dbReference type="GO" id="GO:0038023">
    <property type="term" value="F:signaling receptor activity"/>
    <property type="evidence" value="ECO:0007669"/>
    <property type="project" value="InterPro"/>
</dbReference>
<evidence type="ECO:0000256" key="9">
    <source>
        <dbReference type="ARBA" id="ARBA00023065"/>
    </source>
</evidence>
<evidence type="ECO:0000256" key="2">
    <source>
        <dbReference type="ARBA" id="ARBA00009810"/>
    </source>
</evidence>
<sequence length="728" mass="81014">MTQRQRVQRTPVNRAVRHCLALSLPCLALGFADVHAADDSGDAVVLDQVVVEGGGFFQPTEQTGQYRAPASSSATGLTLTPRETPQSLSVVTSQQLEDFQLDDVNSALESTPGVTVEQPETDRTYYTSRGFTIQRFQIDGVGAPLPYDNVQGDIDTAVYDRIEVVRGANGLMSGSGTPSATVNFIRKRPTAETQASASVSAGSWDRRRIEGDVSGSLFGSDRVRGRLVVAAEEGDSYLDRHGRERQVAYGVIEADLTDSTLLTAGHTWQNNDSDSPLWGALPMYYGDGSPTNYDRSASSSPEWSYWDNEDHRSFVELQQFLPGGWEATLTGSYLTSDSDSEIFYLYDPAQQLRPGTTEDLSIIMDNYRYENEQWVADAQAKGPFDLFGREHEAMVGVNWSKSEVTDYSARLYETSDIDVPLDQWDGNYPRPTFGPSDGGSDFTQEESSIYGATRLSLTDRTTAILGARATWLENSGVSYTVARESEYDAEIVPYAGLVYDLTDTLSAYASYTEIFEPQNEVTQNYQPLPPIEGRSYEVGLKAALFDERVDATAAVFRTEQNNTATLAGTFSNPRPGYFNYYEASGDLISEGIELTLAGEILPGWRASGGYTYLEIEDSDGERARTFIPEQMLRAQTTYQLPFWPQMTVGGQIRWQSETFRDQQYNTGQTRQDDYLVTDLMARYEFSDNLSASLNVNNVGNEKYLNSVEYDQAFYGEPRNVMLTLDWKY</sequence>
<organism evidence="20 21">
    <name type="scientific">Guyparkeria halophila</name>
    <dbReference type="NCBI Taxonomy" id="47960"/>
    <lineage>
        <taxon>Bacteria</taxon>
        <taxon>Pseudomonadati</taxon>
        <taxon>Pseudomonadota</taxon>
        <taxon>Gammaproteobacteria</taxon>
        <taxon>Chromatiales</taxon>
        <taxon>Thioalkalibacteraceae</taxon>
        <taxon>Guyparkeria</taxon>
    </lineage>
</organism>
<feature type="domain" description="TonB-dependent receptor plug" evidence="19">
    <location>
        <begin position="81"/>
        <end position="180"/>
    </location>
</feature>
<dbReference type="AlphaFoldDB" id="A0A6I6D1T9"/>
<evidence type="ECO:0000259" key="19">
    <source>
        <dbReference type="Pfam" id="PF07715"/>
    </source>
</evidence>
<keyword evidence="3 14" id="KW-0813">Transport</keyword>
<keyword evidence="6 14" id="KW-0812">Transmembrane</keyword>
<keyword evidence="8" id="KW-0408">Iron</keyword>